<organism evidence="6 7">
    <name type="scientific">Crossiella equi</name>
    <dbReference type="NCBI Taxonomy" id="130796"/>
    <lineage>
        <taxon>Bacteria</taxon>
        <taxon>Bacillati</taxon>
        <taxon>Actinomycetota</taxon>
        <taxon>Actinomycetes</taxon>
        <taxon>Pseudonocardiales</taxon>
        <taxon>Pseudonocardiaceae</taxon>
        <taxon>Crossiella</taxon>
    </lineage>
</organism>
<dbReference type="Gene3D" id="3.40.50.2000">
    <property type="entry name" value="Glycogen Phosphorylase B"/>
    <property type="match status" value="2"/>
</dbReference>
<feature type="domain" description="Erythromycin biosynthesis protein CIII-like C-terminal" evidence="4">
    <location>
        <begin position="226"/>
        <end position="362"/>
    </location>
</feature>
<dbReference type="CDD" id="cd03784">
    <property type="entry name" value="GT1_Gtf-like"/>
    <property type="match status" value="1"/>
</dbReference>
<evidence type="ECO:0000313" key="6">
    <source>
        <dbReference type="EMBL" id="MBP2474497.1"/>
    </source>
</evidence>
<feature type="domain" description="Erythromycin biosynthesis protein CIII-like N-terminal" evidence="5">
    <location>
        <begin position="22"/>
        <end position="212"/>
    </location>
</feature>
<dbReference type="Pfam" id="PF06722">
    <property type="entry name" value="EryCIII-like_C"/>
    <property type="match status" value="1"/>
</dbReference>
<keyword evidence="2" id="KW-0328">Glycosyltransferase</keyword>
<dbReference type="EMBL" id="JAGIOO010000001">
    <property type="protein sequence ID" value="MBP2474497.1"/>
    <property type="molecule type" value="Genomic_DNA"/>
</dbReference>
<dbReference type="PANTHER" id="PTHR48050">
    <property type="entry name" value="STEROL 3-BETA-GLUCOSYLTRANSFERASE"/>
    <property type="match status" value="1"/>
</dbReference>
<evidence type="ECO:0000256" key="1">
    <source>
        <dbReference type="ARBA" id="ARBA00006962"/>
    </source>
</evidence>
<comment type="similarity">
    <text evidence="1">Belongs to the glycosyltransferase 28 family.</text>
</comment>
<keyword evidence="7" id="KW-1185">Reference proteome</keyword>
<evidence type="ECO:0000313" key="7">
    <source>
        <dbReference type="Proteomes" id="UP001519363"/>
    </source>
</evidence>
<keyword evidence="3" id="KW-0808">Transferase</keyword>
<gene>
    <name evidence="6" type="ORF">JOF53_003369</name>
</gene>
<reference evidence="6 7" key="1">
    <citation type="submission" date="2021-03" db="EMBL/GenBank/DDBJ databases">
        <title>Sequencing the genomes of 1000 actinobacteria strains.</title>
        <authorList>
            <person name="Klenk H.-P."/>
        </authorList>
    </citation>
    <scope>NUCLEOTIDE SEQUENCE [LARGE SCALE GENOMIC DNA]</scope>
    <source>
        <strain evidence="6 7">DSM 44580</strain>
    </source>
</reference>
<accession>A0ABS5AE26</accession>
<comment type="caution">
    <text evidence="6">The sequence shown here is derived from an EMBL/GenBank/DDBJ whole genome shotgun (WGS) entry which is preliminary data.</text>
</comment>
<evidence type="ECO:0000256" key="2">
    <source>
        <dbReference type="ARBA" id="ARBA00022676"/>
    </source>
</evidence>
<dbReference type="Pfam" id="PF21036">
    <property type="entry name" value="EryCIII-like_N"/>
    <property type="match status" value="1"/>
</dbReference>
<sequence length="363" mass="37146">MRILCTSSPGLGHLFPMVSTLWALRAAGHEVVVATSSGGARAAAAAGLPVLEAAPGADWAAEIDRAAAATPHTPQPGRHPGNVHLGASMFATGADLMVERTLAFARSFRPDLVVHEQCDATGPAVAAALGVPLVVHGLGFHPALDFYELIVAARARQLPVAAPALTVDLAPPSLNGGLVGVPVRAVPYQGGAVLPDWLLTPPEHPRVVATLGTVFADFLGLAPWRAILAAAAELDVELVLAGAPEGLGELPANVRSVGYLPLSALLATSSAVVHHAGSGSTLAALAAGVPQLLWPQGADQFFNTDQLVARGAALTAEDGGVTAEHLHRVLRDERLAAVAAEVRVELHAMPSPAELVPQLAKLV</sequence>
<dbReference type="InterPro" id="IPR048284">
    <property type="entry name" value="EryCIII-like_N"/>
</dbReference>
<dbReference type="SUPFAM" id="SSF53756">
    <property type="entry name" value="UDP-Glycosyltransferase/glycogen phosphorylase"/>
    <property type="match status" value="1"/>
</dbReference>
<dbReference type="InterPro" id="IPR002213">
    <property type="entry name" value="UDP_glucos_trans"/>
</dbReference>
<dbReference type="PANTHER" id="PTHR48050:SF13">
    <property type="entry name" value="STEROL 3-BETA-GLUCOSYLTRANSFERASE UGT80A2"/>
    <property type="match status" value="1"/>
</dbReference>
<evidence type="ECO:0000259" key="5">
    <source>
        <dbReference type="Pfam" id="PF21036"/>
    </source>
</evidence>
<dbReference type="RefSeq" id="WP_209707101.1">
    <property type="nucleotide sequence ID" value="NZ_JAGIOO010000001.1"/>
</dbReference>
<dbReference type="InterPro" id="IPR050426">
    <property type="entry name" value="Glycosyltransferase_28"/>
</dbReference>
<evidence type="ECO:0000259" key="4">
    <source>
        <dbReference type="Pfam" id="PF06722"/>
    </source>
</evidence>
<proteinExistence type="inferred from homology"/>
<evidence type="ECO:0000256" key="3">
    <source>
        <dbReference type="ARBA" id="ARBA00022679"/>
    </source>
</evidence>
<name>A0ABS5AE26_9PSEU</name>
<dbReference type="InterPro" id="IPR010610">
    <property type="entry name" value="EryCIII-like_C"/>
</dbReference>
<dbReference type="Proteomes" id="UP001519363">
    <property type="component" value="Unassembled WGS sequence"/>
</dbReference>
<protein>
    <submittedName>
        <fullName evidence="6">UDP:flavonoid glycosyltransferase YjiC (YdhE family)</fullName>
    </submittedName>
</protein>